<dbReference type="GO" id="GO:0000007">
    <property type="term" value="F:low-affinity zinc ion transmembrane transporter activity"/>
    <property type="evidence" value="ECO:0007669"/>
    <property type="project" value="EnsemblFungi"/>
</dbReference>
<proteinExistence type="inferred from homology"/>
<keyword evidence="3 8" id="KW-0813">Transport</keyword>
<dbReference type="EMBL" id="LLZZ01000106">
    <property type="protein sequence ID" value="KTB07976.1"/>
    <property type="molecule type" value="Genomic_DNA"/>
</dbReference>
<feature type="transmembrane region" description="Helical" evidence="8">
    <location>
        <begin position="326"/>
        <end position="348"/>
    </location>
</feature>
<keyword evidence="7 8" id="KW-0472">Membrane</keyword>
<dbReference type="PhylomeDB" id="A0A0W0D847"/>
<reference evidence="9 10" key="1">
    <citation type="submission" date="2015-10" db="EMBL/GenBank/DDBJ databases">
        <title>Draft genomes sequences of Candida glabrata isolates 1A, 1B, 2A, 2B, 3A and 3B.</title>
        <authorList>
            <person name="Haavelsrud O.E."/>
            <person name="Gaustad P."/>
        </authorList>
    </citation>
    <scope>NUCLEOTIDE SEQUENCE [LARGE SCALE GENOMIC DNA]</scope>
    <source>
        <strain evidence="9">910700640</strain>
    </source>
</reference>
<gene>
    <name evidence="9" type="ORF">AO440_004042</name>
</gene>
<dbReference type="OrthoDB" id="448280at2759"/>
<evidence type="ECO:0000256" key="2">
    <source>
        <dbReference type="ARBA" id="ARBA00006939"/>
    </source>
</evidence>
<evidence type="ECO:0000256" key="3">
    <source>
        <dbReference type="ARBA" id="ARBA00022448"/>
    </source>
</evidence>
<comment type="caution">
    <text evidence="8">Lacks conserved residue(s) required for the propagation of feature annotation.</text>
</comment>
<dbReference type="GO" id="GO:0005886">
    <property type="term" value="C:plasma membrane"/>
    <property type="evidence" value="ECO:0007669"/>
    <property type="project" value="EnsemblFungi"/>
</dbReference>
<keyword evidence="6 8" id="KW-0406">Ion transport</keyword>
<organism evidence="9 10">
    <name type="scientific">Candida glabrata</name>
    <name type="common">Yeast</name>
    <name type="synonym">Torulopsis glabrata</name>
    <dbReference type="NCBI Taxonomy" id="5478"/>
    <lineage>
        <taxon>Eukaryota</taxon>
        <taxon>Fungi</taxon>
        <taxon>Dikarya</taxon>
        <taxon>Ascomycota</taxon>
        <taxon>Saccharomycotina</taxon>
        <taxon>Saccharomycetes</taxon>
        <taxon>Saccharomycetales</taxon>
        <taxon>Saccharomycetaceae</taxon>
        <taxon>Nakaseomyces</taxon>
    </lineage>
</organism>
<dbReference type="PANTHER" id="PTHR11040:SF69">
    <property type="entry name" value="ZINC-REGULATED TRANSPORTER 2"/>
    <property type="match status" value="1"/>
</dbReference>
<feature type="transmembrane region" description="Helical" evidence="8">
    <location>
        <begin position="58"/>
        <end position="79"/>
    </location>
</feature>
<evidence type="ECO:0000256" key="4">
    <source>
        <dbReference type="ARBA" id="ARBA00022692"/>
    </source>
</evidence>
<dbReference type="InterPro" id="IPR003689">
    <property type="entry name" value="ZIP"/>
</dbReference>
<feature type="transmembrane region" description="Helical" evidence="8">
    <location>
        <begin position="369"/>
        <end position="388"/>
    </location>
</feature>
<feature type="transmembrane region" description="Helical" evidence="8">
    <location>
        <begin position="99"/>
        <end position="120"/>
    </location>
</feature>
<dbReference type="VEuPathDB" id="FungiDB:GW608_M04213"/>
<evidence type="ECO:0000256" key="6">
    <source>
        <dbReference type="ARBA" id="ARBA00023065"/>
    </source>
</evidence>
<name>A0A0W0D847_CANGB</name>
<dbReference type="PANTHER" id="PTHR11040">
    <property type="entry name" value="ZINC/IRON TRANSPORTER"/>
    <property type="match status" value="1"/>
</dbReference>
<evidence type="ECO:0000313" key="10">
    <source>
        <dbReference type="Proteomes" id="UP000054886"/>
    </source>
</evidence>
<dbReference type="Proteomes" id="UP000054886">
    <property type="component" value="Unassembled WGS sequence"/>
</dbReference>
<feature type="transmembrane region" description="Helical" evidence="8">
    <location>
        <begin position="27"/>
        <end position="46"/>
    </location>
</feature>
<comment type="caution">
    <text evidence="9">The sequence shown here is derived from an EMBL/GenBank/DDBJ whole genome shotgun (WGS) entry which is preliminary data.</text>
</comment>
<dbReference type="AlphaFoldDB" id="A0A0W0D847"/>
<dbReference type="VEuPathDB" id="FungiDB:B1J91_M04301g"/>
<dbReference type="VEuPathDB" id="FungiDB:GWK60_M04213"/>
<dbReference type="GO" id="GO:0071578">
    <property type="term" value="P:zinc ion import across plasma membrane"/>
    <property type="evidence" value="ECO:0007669"/>
    <property type="project" value="EnsemblFungi"/>
</dbReference>
<dbReference type="NCBIfam" id="TIGR00820">
    <property type="entry name" value="zip"/>
    <property type="match status" value="1"/>
</dbReference>
<evidence type="ECO:0000256" key="8">
    <source>
        <dbReference type="RuleBase" id="RU362088"/>
    </source>
</evidence>
<evidence type="ECO:0000256" key="7">
    <source>
        <dbReference type="ARBA" id="ARBA00023136"/>
    </source>
</evidence>
<evidence type="ECO:0000313" key="9">
    <source>
        <dbReference type="EMBL" id="KTB07976.1"/>
    </source>
</evidence>
<dbReference type="OMA" id="CWVEGII"/>
<comment type="similarity">
    <text evidence="2 8">Belongs to the ZIP transporter (TC 2.A.5) family.</text>
</comment>
<accession>A0A0W0D847</accession>
<sequence>MHNELLGRSVDTCSTENDYNGEQNLRILAVFIVMISSGLGAYFPILSSQYSFIRLPNWCFFVAKFFGSGVIIATAFIHLLQPAAEALTDDCLGGTFEDYPWAFGICLMSLFMLFLAEIVAHHFVDKKFNHSHAETDNANALPDIILKDIQISTDDLSEGMLNCAGHQDSLQDSKKIETGVSTNLKRVDDSGFEGQYEYKRESTDETWIDENTLTTGNSEHKFSADYVSKVFVLCVLEFGIIFHSVFVGLSLAVAGSEFKVLFIVITFHQMFEGLGLGTRIAETEWPPSKWYTPWIMAFAFTITSPIAIAIGIGVRHSWVPGSRKALIANGVFDSISSGILIYTGLIELMAHEFIFSNQFKGEHSLRNMLTAYFIMCCGAALMALLGRWA</sequence>
<evidence type="ECO:0000256" key="5">
    <source>
        <dbReference type="ARBA" id="ARBA00022989"/>
    </source>
</evidence>
<dbReference type="VEuPathDB" id="FungiDB:CAGL0M04301g"/>
<dbReference type="VEuPathDB" id="FungiDB:GVI51_M04213"/>
<evidence type="ECO:0000256" key="1">
    <source>
        <dbReference type="ARBA" id="ARBA00004141"/>
    </source>
</evidence>
<keyword evidence="5 8" id="KW-1133">Transmembrane helix</keyword>
<comment type="subcellular location">
    <subcellularLocation>
        <location evidence="1 8">Membrane</location>
        <topology evidence="1 8">Multi-pass membrane protein</topology>
    </subcellularLocation>
</comment>
<feature type="transmembrane region" description="Helical" evidence="8">
    <location>
        <begin position="230"/>
        <end position="254"/>
    </location>
</feature>
<dbReference type="Pfam" id="PF02535">
    <property type="entry name" value="Zip"/>
    <property type="match status" value="1"/>
</dbReference>
<protein>
    <submittedName>
        <fullName evidence="9">Zinc-regulated transporter 2</fullName>
    </submittedName>
</protein>
<keyword evidence="4 8" id="KW-0812">Transmembrane</keyword>
<dbReference type="InterPro" id="IPR004698">
    <property type="entry name" value="Zn/Fe_permease_fun/pln"/>
</dbReference>
<feature type="transmembrane region" description="Helical" evidence="8">
    <location>
        <begin position="293"/>
        <end position="314"/>
    </location>
</feature>